<dbReference type="SUPFAM" id="SSF52743">
    <property type="entry name" value="Subtilisin-like"/>
    <property type="match status" value="1"/>
</dbReference>
<dbReference type="PROSITE" id="PS00138">
    <property type="entry name" value="SUBTILASE_SER"/>
    <property type="match status" value="1"/>
</dbReference>
<comment type="similarity">
    <text evidence="1 5">Belongs to the peptidase S8 family.</text>
</comment>
<dbReference type="InterPro" id="IPR022398">
    <property type="entry name" value="Peptidase_S8_His-AS"/>
</dbReference>
<accession>E9E685</accession>
<dbReference type="InterPro" id="IPR050131">
    <property type="entry name" value="Peptidase_S8_subtilisin-like"/>
</dbReference>
<gene>
    <name evidence="8" type="ORF">MAC_05383</name>
</gene>
<dbReference type="PRINTS" id="PR00723">
    <property type="entry name" value="SUBTILISIN"/>
</dbReference>
<evidence type="ECO:0000256" key="1">
    <source>
        <dbReference type="ARBA" id="ARBA00011073"/>
    </source>
</evidence>
<feature type="active site" description="Charge relay system" evidence="5">
    <location>
        <position position="164"/>
    </location>
</feature>
<dbReference type="InterPro" id="IPR036852">
    <property type="entry name" value="Peptidase_S8/S53_dom_sf"/>
</dbReference>
<evidence type="ECO:0000256" key="6">
    <source>
        <dbReference type="SAM" id="SignalP"/>
    </source>
</evidence>
<evidence type="ECO:0000313" key="8">
    <source>
        <dbReference type="EMBL" id="EFY88618.1"/>
    </source>
</evidence>
<dbReference type="PANTHER" id="PTHR43806">
    <property type="entry name" value="PEPTIDASE S8"/>
    <property type="match status" value="1"/>
</dbReference>
<keyword evidence="2 5" id="KW-0645">Protease</keyword>
<dbReference type="Gene3D" id="3.40.50.200">
    <property type="entry name" value="Peptidase S8/S53 domain"/>
    <property type="match status" value="1"/>
</dbReference>
<dbReference type="HOGENOM" id="CLU_011263_18_0_1"/>
<protein>
    <submittedName>
        <fullName evidence="8">Putative serine endopeptidase</fullName>
    </submittedName>
</protein>
<reference evidence="8 9" key="1">
    <citation type="journal article" date="2011" name="PLoS Genet.">
        <title>Genome sequencing and comparative transcriptomics of the model entomopathogenic fungi Metarhizium anisopliae and M. acridum.</title>
        <authorList>
            <person name="Gao Q."/>
            <person name="Jin K."/>
            <person name="Ying S.H."/>
            <person name="Zhang Y."/>
            <person name="Xiao G."/>
            <person name="Shang Y."/>
            <person name="Duan Z."/>
            <person name="Hu X."/>
            <person name="Xie X.Q."/>
            <person name="Zhou G."/>
            <person name="Peng G."/>
            <person name="Luo Z."/>
            <person name="Huang W."/>
            <person name="Wang B."/>
            <person name="Fang W."/>
            <person name="Wang S."/>
            <person name="Zhong Y."/>
            <person name="Ma L.J."/>
            <person name="St Leger R.J."/>
            <person name="Zhao G.P."/>
            <person name="Pei Y."/>
            <person name="Feng M.G."/>
            <person name="Xia Y."/>
            <person name="Wang C."/>
        </authorList>
    </citation>
    <scope>NUCLEOTIDE SEQUENCE [LARGE SCALE GENOMIC DNA]</scope>
    <source>
        <strain evidence="8 9">CQMa 102</strain>
    </source>
</reference>
<evidence type="ECO:0000259" key="7">
    <source>
        <dbReference type="Pfam" id="PF00082"/>
    </source>
</evidence>
<dbReference type="CDD" id="cd04077">
    <property type="entry name" value="Peptidases_S8_PCSK9_ProteinaseK_like"/>
    <property type="match status" value="1"/>
</dbReference>
<dbReference type="InterPro" id="IPR023828">
    <property type="entry name" value="Peptidase_S8_Ser-AS"/>
</dbReference>
<dbReference type="eggNOG" id="KOG1153">
    <property type="taxonomic scope" value="Eukaryota"/>
</dbReference>
<dbReference type="PROSITE" id="PS00137">
    <property type="entry name" value="SUBTILASE_HIS"/>
    <property type="match status" value="1"/>
</dbReference>
<dbReference type="InterPro" id="IPR034193">
    <property type="entry name" value="PCSK9_ProteinaseK-like"/>
</dbReference>
<evidence type="ECO:0000256" key="3">
    <source>
        <dbReference type="ARBA" id="ARBA00022801"/>
    </source>
</evidence>
<dbReference type="InterPro" id="IPR015500">
    <property type="entry name" value="Peptidase_S8_subtilisin-rel"/>
</dbReference>
<feature type="active site" description="Charge relay system" evidence="5">
    <location>
        <position position="132"/>
    </location>
</feature>
<evidence type="ECO:0000256" key="2">
    <source>
        <dbReference type="ARBA" id="ARBA00022670"/>
    </source>
</evidence>
<name>E9E685_METAQ</name>
<feature type="signal peptide" evidence="6">
    <location>
        <begin position="1"/>
        <end position="20"/>
    </location>
</feature>
<dbReference type="InterPro" id="IPR000209">
    <property type="entry name" value="Peptidase_S8/S53_dom"/>
</dbReference>
<dbReference type="EMBL" id="GL698509">
    <property type="protein sequence ID" value="EFY88618.1"/>
    <property type="molecule type" value="Genomic_DNA"/>
</dbReference>
<feature type="domain" description="Peptidase S8/S53" evidence="7">
    <location>
        <begin position="123"/>
        <end position="343"/>
    </location>
</feature>
<keyword evidence="9" id="KW-1185">Reference proteome</keyword>
<dbReference type="Pfam" id="PF00082">
    <property type="entry name" value="Peptidase_S8"/>
    <property type="match status" value="1"/>
</dbReference>
<dbReference type="GO" id="GO:0004252">
    <property type="term" value="F:serine-type endopeptidase activity"/>
    <property type="evidence" value="ECO:0007669"/>
    <property type="project" value="UniProtKB-UniRule"/>
</dbReference>
<evidence type="ECO:0000313" key="9">
    <source>
        <dbReference type="Proteomes" id="UP000002499"/>
    </source>
</evidence>
<keyword evidence="3 5" id="KW-0378">Hydrolase</keyword>
<dbReference type="PROSITE" id="PS51892">
    <property type="entry name" value="SUBTILASE"/>
    <property type="match status" value="1"/>
</dbReference>
<evidence type="ECO:0000256" key="5">
    <source>
        <dbReference type="PROSITE-ProRule" id="PRU01240"/>
    </source>
</evidence>
<organism evidence="9">
    <name type="scientific">Metarhizium acridum (strain CQMa 102)</name>
    <dbReference type="NCBI Taxonomy" id="655827"/>
    <lineage>
        <taxon>Eukaryota</taxon>
        <taxon>Fungi</taxon>
        <taxon>Dikarya</taxon>
        <taxon>Ascomycota</taxon>
        <taxon>Pezizomycotina</taxon>
        <taxon>Sordariomycetes</taxon>
        <taxon>Hypocreomycetidae</taxon>
        <taxon>Hypocreales</taxon>
        <taxon>Clavicipitaceae</taxon>
        <taxon>Metarhizium</taxon>
    </lineage>
</organism>
<sequence length="514" mass="55632">MKSLHGLVGLLFLSEDVINAAQDEIGNTIRKRNVGKRSTDNRPLSQEVISFRIDDESRGIIIDADDATIQTLLMSNEIATIEANTRGSLDAKVSQSDAPGNLVRLSKNLIDCVSNYDYDESGGEGITVYVLDGGIRLTHQEFKGRATFGARFSKSTSEEDQDGHGTHVSGIIGGVKFGVAKKVKLVAVKLDPEASQMIQALEFVLADVKKKGIQGKAVISMSMHVDGSEIVDKKFKHLVDSGVVVVMDAGQFSPGRDPSVITVAAMDHRNDFHWSKSNYGPSVTIYAPGVGIESSYFRSDTATRYLNGTSQATPHVAGLAAYIMALEGITQPAKVMSRLRELADDTGARVQWTAPNTTSLIATNGLAGKLDPAIANKVKKFPWISSVIQSWNCGIPDYSDEDCGTLVYCNSYDEWPETPKRGFFKSAQECFDAHEPAPILPWIEKPTTVRPESCSGEIISEGVLGYGERVCGTKLFCEAFDLDPKPEGYKNAKACFDAHEPQPSANKTTPAVAA</sequence>
<dbReference type="OrthoDB" id="4941312at2759"/>
<keyword evidence="6" id="KW-0732">Signal</keyword>
<dbReference type="AlphaFoldDB" id="E9E685"/>
<feature type="chain" id="PRO_5003238569" evidence="6">
    <location>
        <begin position="21"/>
        <end position="514"/>
    </location>
</feature>
<dbReference type="PANTHER" id="PTHR43806:SF11">
    <property type="entry name" value="CEREVISIN-RELATED"/>
    <property type="match status" value="1"/>
</dbReference>
<keyword evidence="4 5" id="KW-0720">Serine protease</keyword>
<feature type="active site" description="Charge relay system" evidence="5">
    <location>
        <position position="310"/>
    </location>
</feature>
<dbReference type="GO" id="GO:0006508">
    <property type="term" value="P:proteolysis"/>
    <property type="evidence" value="ECO:0007669"/>
    <property type="project" value="UniProtKB-KW"/>
</dbReference>
<dbReference type="Proteomes" id="UP000002499">
    <property type="component" value="Unassembled WGS sequence"/>
</dbReference>
<proteinExistence type="inferred from homology"/>
<dbReference type="InParanoid" id="E9E685"/>
<evidence type="ECO:0000256" key="4">
    <source>
        <dbReference type="ARBA" id="ARBA00022825"/>
    </source>
</evidence>